<gene>
    <name evidence="2" type="ORF">Cvel_2582</name>
</gene>
<dbReference type="EMBL" id="CDMZ01000033">
    <property type="protein sequence ID" value="CEM04992.1"/>
    <property type="molecule type" value="Genomic_DNA"/>
</dbReference>
<accession>A0A0G4F0E1</accession>
<sequence length="410" mass="45603">MHLALLLSRLNDKKAFDLLAEGGRKYAKEQKERRQVLAEKNAARGTNKDWKKPEVWAAQASFQWEGQEKEWDGFDPVKDLVVKGLVDGEFVDEIPKPRAGENWVAFFGCKEHPYGKYTAEQQDGEEAEKNKKKEDRKVLKKGGKTATGKGAKGKKKSRSGQGEETKPKARGGMTVISAAALARQKPYFSKVILRNVATGNLQMNAFERDHLDNMDPDKSHGCHGRLSKEEMAKRKADKAHAAIDGRVGGEKSRCEGCGGRWSLQHALNCPVGGLPTLRHDEVNRTWASLAAEAYPAGAVHAKEPTIREEGEVQGCLALRGDFQVWGAYTRQRLAIFDTRVINPHAASREKVTWTQALKAAAEEKKRKHGQTSADRGCDFTPLVSAVDRTMEGEAKMFLKRVAERLSEKWG</sequence>
<evidence type="ECO:0000313" key="2">
    <source>
        <dbReference type="EMBL" id="CEM04992.1"/>
    </source>
</evidence>
<feature type="region of interest" description="Disordered" evidence="1">
    <location>
        <begin position="119"/>
        <end position="171"/>
    </location>
</feature>
<feature type="compositionally biased region" description="Basic and acidic residues" evidence="1">
    <location>
        <begin position="127"/>
        <end position="137"/>
    </location>
</feature>
<dbReference type="VEuPathDB" id="CryptoDB:Cvel_2582"/>
<reference evidence="2" key="1">
    <citation type="submission" date="2014-11" db="EMBL/GenBank/DDBJ databases">
        <authorList>
            <person name="Otto D Thomas"/>
            <person name="Naeem Raeece"/>
        </authorList>
    </citation>
    <scope>NUCLEOTIDE SEQUENCE</scope>
</reference>
<organism evidence="2">
    <name type="scientific">Chromera velia CCMP2878</name>
    <dbReference type="NCBI Taxonomy" id="1169474"/>
    <lineage>
        <taxon>Eukaryota</taxon>
        <taxon>Sar</taxon>
        <taxon>Alveolata</taxon>
        <taxon>Colpodellida</taxon>
        <taxon>Chromeraceae</taxon>
        <taxon>Chromera</taxon>
    </lineage>
</organism>
<dbReference type="AlphaFoldDB" id="A0A0G4F0E1"/>
<dbReference type="PhylomeDB" id="A0A0G4F0E1"/>
<name>A0A0G4F0E1_9ALVE</name>
<protein>
    <submittedName>
        <fullName evidence="2">Uncharacterized protein</fullName>
    </submittedName>
</protein>
<evidence type="ECO:0000256" key="1">
    <source>
        <dbReference type="SAM" id="MobiDB-lite"/>
    </source>
</evidence>
<proteinExistence type="predicted"/>